<dbReference type="Pfam" id="PF13304">
    <property type="entry name" value="AAA_21"/>
    <property type="match status" value="1"/>
</dbReference>
<proteinExistence type="predicted"/>
<sequence>MCINGIDNSQGSSIIFRKKNFNFIGGNKRRLSLAVALLTLPDVLLLDEPTTGVDPKASRVIWNILSKIRESGTALVLTSHSMEECDALCTQIAIMISGGFKCLGSTQHIKSKYGNGYSLAIRLRATGQIGPAKEMMKRIFPNSRLMSEHILHLNYELAVREKETWSVLFEKVEKLVEAVDASDYSISQTTLDQVIERILDFQIK</sequence>
<dbReference type="InterPro" id="IPR003959">
    <property type="entry name" value="ATPase_AAA_core"/>
</dbReference>
<feature type="domain" description="ATPase AAA-type core" evidence="1">
    <location>
        <begin position="26"/>
        <end position="86"/>
    </location>
</feature>
<dbReference type="InterPro" id="IPR027417">
    <property type="entry name" value="P-loop_NTPase"/>
</dbReference>
<dbReference type="Pfam" id="PF23321">
    <property type="entry name" value="R1_ABCA1"/>
    <property type="match status" value="1"/>
</dbReference>
<dbReference type="Gene3D" id="3.40.50.300">
    <property type="entry name" value="P-loop containing nucleotide triphosphate hydrolases"/>
    <property type="match status" value="1"/>
</dbReference>
<dbReference type="GO" id="GO:0016020">
    <property type="term" value="C:membrane"/>
    <property type="evidence" value="ECO:0007669"/>
    <property type="project" value="InterPro"/>
</dbReference>
<dbReference type="PANTHER" id="PTHR19229:SF250">
    <property type="entry name" value="ABC TRANSPORTER DOMAIN-CONTAINING PROTEIN-RELATED"/>
    <property type="match status" value="1"/>
</dbReference>
<dbReference type="GO" id="GO:0005524">
    <property type="term" value="F:ATP binding"/>
    <property type="evidence" value="ECO:0007669"/>
    <property type="project" value="InterPro"/>
</dbReference>
<dbReference type="GO" id="GO:0016887">
    <property type="term" value="F:ATP hydrolysis activity"/>
    <property type="evidence" value="ECO:0007669"/>
    <property type="project" value="InterPro"/>
</dbReference>
<protein>
    <submittedName>
        <fullName evidence="4">ATPase AAA-type core domain-containing protein</fullName>
    </submittedName>
</protein>
<reference evidence="4" key="1">
    <citation type="submission" date="2022-11" db="UniProtKB">
        <authorList>
            <consortium name="WormBaseParasite"/>
        </authorList>
    </citation>
    <scope>IDENTIFICATION</scope>
</reference>
<dbReference type="Proteomes" id="UP000887581">
    <property type="component" value="Unplaced"/>
</dbReference>
<dbReference type="WBParaSite" id="sdigi.contig51.g3021.t1">
    <property type="protein sequence ID" value="sdigi.contig51.g3021.t1"/>
    <property type="gene ID" value="sdigi.contig51.g3021"/>
</dbReference>
<name>A0A915PWE3_9BILA</name>
<accession>A0A915PWE3</accession>
<dbReference type="PANTHER" id="PTHR19229">
    <property type="entry name" value="ATP-BINDING CASSETTE TRANSPORTER SUBFAMILY A ABCA"/>
    <property type="match status" value="1"/>
</dbReference>
<dbReference type="GO" id="GO:0005319">
    <property type="term" value="F:lipid transporter activity"/>
    <property type="evidence" value="ECO:0007669"/>
    <property type="project" value="TreeGrafter"/>
</dbReference>
<keyword evidence="3" id="KW-1185">Reference proteome</keyword>
<feature type="domain" description="ABCA1-4-like C-terminal R2 regulatory" evidence="2">
    <location>
        <begin position="114"/>
        <end position="188"/>
    </location>
</feature>
<dbReference type="SUPFAM" id="SSF52540">
    <property type="entry name" value="P-loop containing nucleoside triphosphate hydrolases"/>
    <property type="match status" value="1"/>
</dbReference>
<evidence type="ECO:0000259" key="2">
    <source>
        <dbReference type="Pfam" id="PF23321"/>
    </source>
</evidence>
<organism evidence="3 4">
    <name type="scientific">Setaria digitata</name>
    <dbReference type="NCBI Taxonomy" id="48799"/>
    <lineage>
        <taxon>Eukaryota</taxon>
        <taxon>Metazoa</taxon>
        <taxon>Ecdysozoa</taxon>
        <taxon>Nematoda</taxon>
        <taxon>Chromadorea</taxon>
        <taxon>Rhabditida</taxon>
        <taxon>Spirurina</taxon>
        <taxon>Spiruromorpha</taxon>
        <taxon>Filarioidea</taxon>
        <taxon>Setariidae</taxon>
        <taxon>Setaria</taxon>
    </lineage>
</organism>
<dbReference type="InterPro" id="IPR056264">
    <property type="entry name" value="R2_ABCA1-4-like"/>
</dbReference>
<dbReference type="InterPro" id="IPR026082">
    <property type="entry name" value="ABCA"/>
</dbReference>
<dbReference type="AlphaFoldDB" id="A0A915PWE3"/>
<evidence type="ECO:0000259" key="1">
    <source>
        <dbReference type="Pfam" id="PF13304"/>
    </source>
</evidence>
<dbReference type="GO" id="GO:0140359">
    <property type="term" value="F:ABC-type transporter activity"/>
    <property type="evidence" value="ECO:0007669"/>
    <property type="project" value="InterPro"/>
</dbReference>
<evidence type="ECO:0000313" key="3">
    <source>
        <dbReference type="Proteomes" id="UP000887581"/>
    </source>
</evidence>
<evidence type="ECO:0000313" key="4">
    <source>
        <dbReference type="WBParaSite" id="sdigi.contig51.g3021.t1"/>
    </source>
</evidence>